<accession>A0A1S2N9W8</accession>
<dbReference type="InterPro" id="IPR050832">
    <property type="entry name" value="Bact_Acetyltransf"/>
</dbReference>
<dbReference type="SUPFAM" id="SSF55729">
    <property type="entry name" value="Acyl-CoA N-acyltransferases (Nat)"/>
    <property type="match status" value="1"/>
</dbReference>
<dbReference type="GO" id="GO:0016747">
    <property type="term" value="F:acyltransferase activity, transferring groups other than amino-acyl groups"/>
    <property type="evidence" value="ECO:0007669"/>
    <property type="project" value="InterPro"/>
</dbReference>
<evidence type="ECO:0000256" key="1">
    <source>
        <dbReference type="ARBA" id="ARBA00022679"/>
    </source>
</evidence>
<sequence length="146" mass="16030">MRSSLPVFRRATAADIPQMSRVRLSVSENRLRDPARVTPRMYEDFLGKDGRGWIAQVDGVTVAFSYANRLDGSIWALFVDPAHEGKGLAKALLGLATAWLFELGFAEITLDTGAGTRADLFYARQGWTRGDAGAADVRYTLARPIP</sequence>
<dbReference type="InterPro" id="IPR016181">
    <property type="entry name" value="Acyl_CoA_acyltransferase"/>
</dbReference>
<evidence type="ECO:0000259" key="3">
    <source>
        <dbReference type="PROSITE" id="PS51186"/>
    </source>
</evidence>
<dbReference type="Gene3D" id="3.40.630.30">
    <property type="match status" value="1"/>
</dbReference>
<dbReference type="PANTHER" id="PTHR43877">
    <property type="entry name" value="AMINOALKYLPHOSPHONATE N-ACETYLTRANSFERASE-RELATED-RELATED"/>
    <property type="match status" value="1"/>
</dbReference>
<dbReference type="Proteomes" id="UP000180246">
    <property type="component" value="Unassembled WGS sequence"/>
</dbReference>
<dbReference type="InterPro" id="IPR000182">
    <property type="entry name" value="GNAT_dom"/>
</dbReference>
<dbReference type="Pfam" id="PF00583">
    <property type="entry name" value="Acetyltransf_1"/>
    <property type="match status" value="1"/>
</dbReference>
<dbReference type="EMBL" id="JRYB01000001">
    <property type="protein sequence ID" value="OIJ41888.1"/>
    <property type="molecule type" value="Genomic_DNA"/>
</dbReference>
<name>A0A1S2N9W8_9BURK</name>
<reference evidence="4 5" key="1">
    <citation type="submission" date="2014-10" db="EMBL/GenBank/DDBJ databases">
        <authorList>
            <person name="Seo M.-J."/>
            <person name="Seok Y.J."/>
            <person name="Cha I.-T."/>
        </authorList>
    </citation>
    <scope>NUCLEOTIDE SEQUENCE [LARGE SCALE GENOMIC DNA]</scope>
    <source>
        <strain evidence="4 5">NEU</strain>
    </source>
</reference>
<keyword evidence="2" id="KW-0012">Acyltransferase</keyword>
<organism evidence="4 5">
    <name type="scientific">Massilia timonae</name>
    <dbReference type="NCBI Taxonomy" id="47229"/>
    <lineage>
        <taxon>Bacteria</taxon>
        <taxon>Pseudomonadati</taxon>
        <taxon>Pseudomonadota</taxon>
        <taxon>Betaproteobacteria</taxon>
        <taxon>Burkholderiales</taxon>
        <taxon>Oxalobacteraceae</taxon>
        <taxon>Telluria group</taxon>
        <taxon>Massilia</taxon>
    </lineage>
</organism>
<protein>
    <submittedName>
        <fullName evidence="4">Acetyltransferase family protein</fullName>
    </submittedName>
</protein>
<evidence type="ECO:0000256" key="2">
    <source>
        <dbReference type="ARBA" id="ARBA00023315"/>
    </source>
</evidence>
<evidence type="ECO:0000313" key="4">
    <source>
        <dbReference type="EMBL" id="OIJ41888.1"/>
    </source>
</evidence>
<feature type="domain" description="N-acetyltransferase" evidence="3">
    <location>
        <begin position="6"/>
        <end position="146"/>
    </location>
</feature>
<keyword evidence="1 4" id="KW-0808">Transferase</keyword>
<dbReference type="PROSITE" id="PS51186">
    <property type="entry name" value="GNAT"/>
    <property type="match status" value="1"/>
</dbReference>
<comment type="caution">
    <text evidence="4">The sequence shown here is derived from an EMBL/GenBank/DDBJ whole genome shotgun (WGS) entry which is preliminary data.</text>
</comment>
<dbReference type="AlphaFoldDB" id="A0A1S2N9W8"/>
<gene>
    <name evidence="4" type="ORF">LO55_4253</name>
</gene>
<dbReference type="CDD" id="cd04301">
    <property type="entry name" value="NAT_SF"/>
    <property type="match status" value="1"/>
</dbReference>
<evidence type="ECO:0000313" key="5">
    <source>
        <dbReference type="Proteomes" id="UP000180246"/>
    </source>
</evidence>
<proteinExistence type="predicted"/>